<dbReference type="PANTHER" id="PTHR12450">
    <property type="entry name" value="DENTIN MATRIX PROTEIN 4 PROTEIN FAM20"/>
    <property type="match status" value="1"/>
</dbReference>
<feature type="region of interest" description="Disordered" evidence="7">
    <location>
        <begin position="552"/>
        <end position="574"/>
    </location>
</feature>
<feature type="region of interest" description="Disordered" evidence="7">
    <location>
        <begin position="461"/>
        <end position="494"/>
    </location>
</feature>
<evidence type="ECO:0000313" key="10">
    <source>
        <dbReference type="Proteomes" id="UP000694556"/>
    </source>
</evidence>
<evidence type="ECO:0000256" key="1">
    <source>
        <dbReference type="ARBA" id="ARBA00004555"/>
    </source>
</evidence>
<keyword evidence="6" id="KW-0067">ATP-binding</keyword>
<evidence type="ECO:0000256" key="4">
    <source>
        <dbReference type="ARBA" id="ARBA00023157"/>
    </source>
</evidence>
<reference evidence="9" key="2">
    <citation type="submission" date="2025-08" db="UniProtKB">
        <authorList>
            <consortium name="Ensembl"/>
        </authorList>
    </citation>
    <scope>IDENTIFICATION</scope>
</reference>
<evidence type="ECO:0000259" key="8">
    <source>
        <dbReference type="Pfam" id="PF06702"/>
    </source>
</evidence>
<comment type="subcellular location">
    <subcellularLocation>
        <location evidence="1">Golgi apparatus</location>
    </subcellularLocation>
</comment>
<comment type="similarity">
    <text evidence="2">Belongs to the FAM20 family.</text>
</comment>
<keyword evidence="4" id="KW-1015">Disulfide bond</keyword>
<evidence type="ECO:0000313" key="9">
    <source>
        <dbReference type="Ensembl" id="ENSCMMP00000005741.1"/>
    </source>
</evidence>
<evidence type="ECO:0000256" key="7">
    <source>
        <dbReference type="SAM" id="MobiDB-lite"/>
    </source>
</evidence>
<evidence type="ECO:0000256" key="6">
    <source>
        <dbReference type="PIRSR" id="PIRSR624869-2"/>
    </source>
</evidence>
<organism evidence="9 10">
    <name type="scientific">Cairina moschata</name>
    <name type="common">Muscovy duck</name>
    <dbReference type="NCBI Taxonomy" id="8855"/>
    <lineage>
        <taxon>Eukaryota</taxon>
        <taxon>Metazoa</taxon>
        <taxon>Chordata</taxon>
        <taxon>Craniata</taxon>
        <taxon>Vertebrata</taxon>
        <taxon>Euteleostomi</taxon>
        <taxon>Archelosauria</taxon>
        <taxon>Archosauria</taxon>
        <taxon>Dinosauria</taxon>
        <taxon>Saurischia</taxon>
        <taxon>Theropoda</taxon>
        <taxon>Coelurosauria</taxon>
        <taxon>Aves</taxon>
        <taxon>Neognathae</taxon>
        <taxon>Galloanserae</taxon>
        <taxon>Anseriformes</taxon>
        <taxon>Anatidae</taxon>
        <taxon>Anatinae</taxon>
        <taxon>Cairina</taxon>
    </lineage>
</organism>
<dbReference type="Proteomes" id="UP000694556">
    <property type="component" value="Chromosome 19"/>
</dbReference>
<feature type="domain" description="FAM20 C-terminal" evidence="8">
    <location>
        <begin position="326"/>
        <end position="431"/>
    </location>
</feature>
<dbReference type="GO" id="GO:0005524">
    <property type="term" value="F:ATP binding"/>
    <property type="evidence" value="ECO:0007669"/>
    <property type="project" value="UniProtKB-KW"/>
</dbReference>
<feature type="binding site" evidence="6">
    <location>
        <begin position="362"/>
        <end position="365"/>
    </location>
    <ligand>
        <name>ATP</name>
        <dbReference type="ChEBI" id="CHEBI:30616"/>
    </ligand>
</feature>
<dbReference type="InterPro" id="IPR009581">
    <property type="entry name" value="FAM20_C"/>
</dbReference>
<dbReference type="GO" id="GO:0043539">
    <property type="term" value="F:protein serine/threonine kinase activator activity"/>
    <property type="evidence" value="ECO:0007669"/>
    <property type="project" value="TreeGrafter"/>
</dbReference>
<evidence type="ECO:0000256" key="5">
    <source>
        <dbReference type="ARBA" id="ARBA00023180"/>
    </source>
</evidence>
<proteinExistence type="inferred from homology"/>
<dbReference type="GO" id="GO:0005794">
    <property type="term" value="C:Golgi apparatus"/>
    <property type="evidence" value="ECO:0007669"/>
    <property type="project" value="UniProtKB-SubCell"/>
</dbReference>
<feature type="compositionally biased region" description="Low complexity" evidence="7">
    <location>
        <begin position="120"/>
        <end position="134"/>
    </location>
</feature>
<feature type="binding site" evidence="6">
    <location>
        <position position="258"/>
    </location>
    <ligand>
        <name>ATP</name>
        <dbReference type="ChEBI" id="CHEBI:30616"/>
    </ligand>
</feature>
<feature type="compositionally biased region" description="Basic and acidic residues" evidence="7">
    <location>
        <begin position="87"/>
        <end position="96"/>
    </location>
</feature>
<keyword evidence="3" id="KW-0333">Golgi apparatus</keyword>
<feature type="region of interest" description="Disordered" evidence="7">
    <location>
        <begin position="87"/>
        <end position="134"/>
    </location>
</feature>
<evidence type="ECO:0000256" key="2">
    <source>
        <dbReference type="ARBA" id="ARBA00006557"/>
    </source>
</evidence>
<keyword evidence="10" id="KW-1185">Reference proteome</keyword>
<keyword evidence="6" id="KW-0547">Nucleotide-binding</keyword>
<dbReference type="PANTHER" id="PTHR12450:SF12">
    <property type="entry name" value="PSEUDOKINASE FAM20A"/>
    <property type="match status" value="1"/>
</dbReference>
<dbReference type="InterPro" id="IPR024869">
    <property type="entry name" value="FAM20"/>
</dbReference>
<dbReference type="Ensembl" id="ENSCMMT00000006375.1">
    <property type="protein sequence ID" value="ENSCMMP00000005741.1"/>
    <property type="gene ID" value="ENSCMMG00000003659.1"/>
</dbReference>
<reference evidence="9" key="1">
    <citation type="submission" date="2018-09" db="EMBL/GenBank/DDBJ databases">
        <title>Common duck and Muscovy duck high density SNP chip.</title>
        <authorList>
            <person name="Vignal A."/>
            <person name="Thebault N."/>
            <person name="Warren W.C."/>
        </authorList>
    </citation>
    <scope>NUCLEOTIDE SEQUENCE [LARGE SCALE GENOMIC DNA]</scope>
</reference>
<protein>
    <submittedName>
        <fullName evidence="9">FAM20A golgi associated secretory pathway pseudokinase</fullName>
    </submittedName>
</protein>
<sequence length="574" mass="63377">MLVACGDLLGLLQHPGGLQGSIHQERAGFNPKFKKYWAGRCQAASSLSAHRSTGHRSWEAISDPRDFPNMPALLPGTSRLREKLWHRHSDGKENPLRRTSPRCSPGLSRHLTLQPSPCLSFPSSSTVPTPSDSDPRALRIPIPCLILLTPCLLSCRRHKLYREELNLTSPATLLPLRPEASWLQFHLGISRDGLYPRSSPAVSRLLRDMRDFSTVSADYSQDEKALLGACDCSQIVKPSGVHLKLVLRFQDFGKAMFKPMRQKREEETPEDFFYFVDFQRHNAEIAAFHLDRILDFRRVPPTVGRLINVTKEILEVTKNEVLQSVFFVSPASNVCFFAKCPYMCKTEYAVCGNPHLLEGSLSAFLPSLNLAPRLSIPNPWIRSYSFDGKEEWEVNPLYCDTVKEIYPYSSGNRLLNIIDMAIFDFLIGRMNGATAFFLPRGSFISAPSSLLEEPSLLLQGGFGAAPNGEQTQGSPKPIPVSSRGAALSDSDTPSEHFTWIGKKTQGSLENYSGTCKGNSAPVSPLYQGTWTATTTRCSPSLGTTASFCTWTTPGGSGGIPTTKPPSWPRSPSAA</sequence>
<evidence type="ECO:0000256" key="3">
    <source>
        <dbReference type="ARBA" id="ARBA00023034"/>
    </source>
</evidence>
<accession>A0A8C3BIF3</accession>
<dbReference type="Pfam" id="PF06702">
    <property type="entry name" value="Fam20C"/>
    <property type="match status" value="1"/>
</dbReference>
<reference evidence="9" key="3">
    <citation type="submission" date="2025-09" db="UniProtKB">
        <authorList>
            <consortium name="Ensembl"/>
        </authorList>
    </citation>
    <scope>IDENTIFICATION</scope>
</reference>
<dbReference type="AlphaFoldDB" id="A0A8C3BIF3"/>
<keyword evidence="5" id="KW-0325">Glycoprotein</keyword>
<name>A0A8C3BIF3_CAIMO</name>